<organism evidence="2 3">
    <name type="scientific">Microbacterium immunditiarum</name>
    <dbReference type="NCBI Taxonomy" id="337480"/>
    <lineage>
        <taxon>Bacteria</taxon>
        <taxon>Bacillati</taxon>
        <taxon>Actinomycetota</taxon>
        <taxon>Actinomycetes</taxon>
        <taxon>Micrococcales</taxon>
        <taxon>Microbacteriaceae</taxon>
        <taxon>Microbacterium</taxon>
    </lineage>
</organism>
<evidence type="ECO:0000256" key="1">
    <source>
        <dbReference type="SAM" id="MobiDB-lite"/>
    </source>
</evidence>
<comment type="caution">
    <text evidence="2">The sequence shown here is derived from an EMBL/GenBank/DDBJ whole genome shotgun (WGS) entry which is preliminary data.</text>
</comment>
<reference evidence="2 3" key="1">
    <citation type="submission" date="2020-07" db="EMBL/GenBank/DDBJ databases">
        <title>Sequencing the genomes of 1000 actinobacteria strains.</title>
        <authorList>
            <person name="Klenk H.-P."/>
        </authorList>
    </citation>
    <scope>NUCLEOTIDE SEQUENCE [LARGE SCALE GENOMIC DNA]</scope>
    <source>
        <strain evidence="2 3">DSM 24662</strain>
    </source>
</reference>
<accession>A0A7Y9GQB4</accession>
<gene>
    <name evidence="2" type="ORF">BJ991_002544</name>
</gene>
<sequence>MDPDLIEYEGGEVLANLDERTVTGLLVPFNELGHTNAGRFMVEAGALALPSDPAVISLNLDHDRSQNIGRASRVWEEPVGIMATFAIANTPEGDAYLADVASATPKRKCLSGEFHTAIKAGKAVPGSGRLWGAGAVPAGAFPSAMVLAADTDESKSSSRYVTEYTDENGVTWRRVEETTTATTATENGRETTSTTTVVEETEGEQEGAMPTEETTTVEAGAVPVTEANAPARTLERGPSLATIFASIATMKNKMTPKADRDAAEAVLASLPDVHTVLAALEDITPGGATPLTSAGVVQPNWVGLIAQGVPYSREYIGLCNHGTDISLGGKKGFKVKRGTAGAPVTGNFDGTYTGNKSEVKSYKGFTTTHESVLDQFAIAEDIARAFYDLPGGAEAVAAFLALIVEDHLVWSDETALEYIVETAGAPVAPNTAAFPTNYPDALGQLIQGILAVRKRKADGRRDVPTFAIANDAAFEELIYAAGGEQNLPAFVNIALSTSGQGTVDGGITVVNGDVGIEDTAAVLVGAKGGIDFDEPAGGPLLIDAVDIAKGGIDKAVHGYLQTFVKRPEAFVLVGTADV</sequence>
<dbReference type="EMBL" id="JACCBV010000001">
    <property type="protein sequence ID" value="NYE20516.1"/>
    <property type="molecule type" value="Genomic_DNA"/>
</dbReference>
<dbReference type="Proteomes" id="UP000576969">
    <property type="component" value="Unassembled WGS sequence"/>
</dbReference>
<feature type="compositionally biased region" description="Low complexity" evidence="1">
    <location>
        <begin position="178"/>
        <end position="198"/>
    </location>
</feature>
<evidence type="ECO:0000313" key="2">
    <source>
        <dbReference type="EMBL" id="NYE20516.1"/>
    </source>
</evidence>
<evidence type="ECO:0000313" key="3">
    <source>
        <dbReference type="Proteomes" id="UP000576969"/>
    </source>
</evidence>
<name>A0A7Y9GQB4_9MICO</name>
<proteinExistence type="predicted"/>
<feature type="compositionally biased region" description="Low complexity" evidence="1">
    <location>
        <begin position="206"/>
        <end position="215"/>
    </location>
</feature>
<protein>
    <submittedName>
        <fullName evidence="2">Uncharacterized protein</fullName>
    </submittedName>
</protein>
<dbReference type="AlphaFoldDB" id="A0A7Y9GQB4"/>
<dbReference type="RefSeq" id="WP_179490544.1">
    <property type="nucleotide sequence ID" value="NZ_JACCBV010000001.1"/>
</dbReference>
<feature type="region of interest" description="Disordered" evidence="1">
    <location>
        <begin position="177"/>
        <end position="215"/>
    </location>
</feature>
<keyword evidence="3" id="KW-1185">Reference proteome</keyword>